<protein>
    <recommendedName>
        <fullName evidence="3">HTH cro/C1-type domain-containing protein</fullName>
    </recommendedName>
</protein>
<reference evidence="2" key="1">
    <citation type="journal article" date="2019" name="Int. J. Syst. Evol. Microbiol.">
        <title>The Global Catalogue of Microorganisms (GCM) 10K type strain sequencing project: providing services to taxonomists for standard genome sequencing and annotation.</title>
        <authorList>
            <consortium name="The Broad Institute Genomics Platform"/>
            <consortium name="The Broad Institute Genome Sequencing Center for Infectious Disease"/>
            <person name="Wu L."/>
            <person name="Ma J."/>
        </authorList>
    </citation>
    <scope>NUCLEOTIDE SEQUENCE [LARGE SCALE GENOMIC DNA]</scope>
    <source>
        <strain evidence="2">JCM 17225</strain>
    </source>
</reference>
<name>A0ABP7UNL1_9BACT</name>
<evidence type="ECO:0000313" key="2">
    <source>
        <dbReference type="Proteomes" id="UP001501469"/>
    </source>
</evidence>
<dbReference type="EMBL" id="BAABDK010000029">
    <property type="protein sequence ID" value="GAA4048350.1"/>
    <property type="molecule type" value="Genomic_DNA"/>
</dbReference>
<accession>A0ABP7UNL1</accession>
<evidence type="ECO:0008006" key="3">
    <source>
        <dbReference type="Google" id="ProtNLM"/>
    </source>
</evidence>
<organism evidence="1 2">
    <name type="scientific">Hymenobacter glaciei</name>
    <dbReference type="NCBI Taxonomy" id="877209"/>
    <lineage>
        <taxon>Bacteria</taxon>
        <taxon>Pseudomonadati</taxon>
        <taxon>Bacteroidota</taxon>
        <taxon>Cytophagia</taxon>
        <taxon>Cytophagales</taxon>
        <taxon>Hymenobacteraceae</taxon>
        <taxon>Hymenobacter</taxon>
    </lineage>
</organism>
<gene>
    <name evidence="1" type="ORF">GCM10022409_38470</name>
</gene>
<dbReference type="RefSeq" id="WP_345057796.1">
    <property type="nucleotide sequence ID" value="NZ_BAABDK010000029.1"/>
</dbReference>
<dbReference type="Gene3D" id="1.10.260.40">
    <property type="entry name" value="lambda repressor-like DNA-binding domains"/>
    <property type="match status" value="1"/>
</dbReference>
<sequence length="188" mass="19596">MTELPCASDQRLTTTRAHFGLSQREAAHLLGTTQTRINHAEIGRRPLPYAADQRLRALHALVLAAPAGPPAPTPDEADDLGPAIGRLADCRYAAARLAHRLAQVLPARAAPARQRLGAATAVPAALAPAADPLPPQRLGAQQAQWALLLSQARQELLGTSGRAPTLLAQARLAGLRAEAAVLAAALEA</sequence>
<evidence type="ECO:0000313" key="1">
    <source>
        <dbReference type="EMBL" id="GAA4048350.1"/>
    </source>
</evidence>
<proteinExistence type="predicted"/>
<dbReference type="InterPro" id="IPR010982">
    <property type="entry name" value="Lambda_DNA-bd_dom_sf"/>
</dbReference>
<comment type="caution">
    <text evidence="1">The sequence shown here is derived from an EMBL/GenBank/DDBJ whole genome shotgun (WGS) entry which is preliminary data.</text>
</comment>
<dbReference type="SUPFAM" id="SSF47413">
    <property type="entry name" value="lambda repressor-like DNA-binding domains"/>
    <property type="match status" value="1"/>
</dbReference>
<dbReference type="Proteomes" id="UP001501469">
    <property type="component" value="Unassembled WGS sequence"/>
</dbReference>
<keyword evidence="2" id="KW-1185">Reference proteome</keyword>